<feature type="region of interest" description="Disordered" evidence="1">
    <location>
        <begin position="1"/>
        <end position="29"/>
    </location>
</feature>
<evidence type="ECO:0000256" key="2">
    <source>
        <dbReference type="SAM" id="Phobius"/>
    </source>
</evidence>
<keyword evidence="4" id="KW-1185">Reference proteome</keyword>
<dbReference type="AlphaFoldDB" id="A0A6A6T7X3"/>
<keyword evidence="2" id="KW-0472">Membrane</keyword>
<keyword evidence="2" id="KW-0812">Transmembrane</keyword>
<feature type="compositionally biased region" description="Polar residues" evidence="1">
    <location>
        <begin position="1"/>
        <end position="18"/>
    </location>
</feature>
<evidence type="ECO:0000256" key="1">
    <source>
        <dbReference type="SAM" id="MobiDB-lite"/>
    </source>
</evidence>
<organism evidence="3 4">
    <name type="scientific">Lophiostoma macrostomum CBS 122681</name>
    <dbReference type="NCBI Taxonomy" id="1314788"/>
    <lineage>
        <taxon>Eukaryota</taxon>
        <taxon>Fungi</taxon>
        <taxon>Dikarya</taxon>
        <taxon>Ascomycota</taxon>
        <taxon>Pezizomycotina</taxon>
        <taxon>Dothideomycetes</taxon>
        <taxon>Pleosporomycetidae</taxon>
        <taxon>Pleosporales</taxon>
        <taxon>Lophiostomataceae</taxon>
        <taxon>Lophiostoma</taxon>
    </lineage>
</organism>
<name>A0A6A6T7X3_9PLEO</name>
<reference evidence="3" key="1">
    <citation type="journal article" date="2020" name="Stud. Mycol.">
        <title>101 Dothideomycetes genomes: a test case for predicting lifestyles and emergence of pathogens.</title>
        <authorList>
            <person name="Haridas S."/>
            <person name="Albert R."/>
            <person name="Binder M."/>
            <person name="Bloem J."/>
            <person name="Labutti K."/>
            <person name="Salamov A."/>
            <person name="Andreopoulos B."/>
            <person name="Baker S."/>
            <person name="Barry K."/>
            <person name="Bills G."/>
            <person name="Bluhm B."/>
            <person name="Cannon C."/>
            <person name="Castanera R."/>
            <person name="Culley D."/>
            <person name="Daum C."/>
            <person name="Ezra D."/>
            <person name="Gonzalez J."/>
            <person name="Henrissat B."/>
            <person name="Kuo A."/>
            <person name="Liang C."/>
            <person name="Lipzen A."/>
            <person name="Lutzoni F."/>
            <person name="Magnuson J."/>
            <person name="Mondo S."/>
            <person name="Nolan M."/>
            <person name="Ohm R."/>
            <person name="Pangilinan J."/>
            <person name="Park H.-J."/>
            <person name="Ramirez L."/>
            <person name="Alfaro M."/>
            <person name="Sun H."/>
            <person name="Tritt A."/>
            <person name="Yoshinaga Y."/>
            <person name="Zwiers L.-H."/>
            <person name="Turgeon B."/>
            <person name="Goodwin S."/>
            <person name="Spatafora J."/>
            <person name="Crous P."/>
            <person name="Grigoriev I."/>
        </authorList>
    </citation>
    <scope>NUCLEOTIDE SEQUENCE</scope>
    <source>
        <strain evidence="3">CBS 122681</strain>
    </source>
</reference>
<feature type="transmembrane region" description="Helical" evidence="2">
    <location>
        <begin position="49"/>
        <end position="71"/>
    </location>
</feature>
<dbReference type="Proteomes" id="UP000799324">
    <property type="component" value="Unassembled WGS sequence"/>
</dbReference>
<sequence length="77" mass="8695">MQPLNSLGNNTSVTSRLPNQKALGRVRQADPDRLRLYSRKRMLLHRPQPMVPITDAITLGCCLAFCLLILASDYHMC</sequence>
<dbReference type="EMBL" id="MU004340">
    <property type="protein sequence ID" value="KAF2656079.1"/>
    <property type="molecule type" value="Genomic_DNA"/>
</dbReference>
<evidence type="ECO:0000313" key="3">
    <source>
        <dbReference type="EMBL" id="KAF2656079.1"/>
    </source>
</evidence>
<keyword evidence="2" id="KW-1133">Transmembrane helix</keyword>
<accession>A0A6A6T7X3</accession>
<evidence type="ECO:0000313" key="4">
    <source>
        <dbReference type="Proteomes" id="UP000799324"/>
    </source>
</evidence>
<gene>
    <name evidence="3" type="ORF">K491DRAFT_692279</name>
</gene>
<proteinExistence type="predicted"/>
<protein>
    <submittedName>
        <fullName evidence="3">Uncharacterized protein</fullName>
    </submittedName>
</protein>